<gene>
    <name evidence="1" type="ORF">SAMN05216268_116243</name>
</gene>
<evidence type="ECO:0000313" key="2">
    <source>
        <dbReference type="Proteomes" id="UP000184388"/>
    </source>
</evidence>
<proteinExistence type="predicted"/>
<comment type="caution">
    <text evidence="1">The sequence shown here is derived from an EMBL/GenBank/DDBJ whole genome shotgun (WGS) entry which is preliminary data.</text>
</comment>
<evidence type="ECO:0000313" key="1">
    <source>
        <dbReference type="EMBL" id="SHM95434.1"/>
    </source>
</evidence>
<dbReference type="AlphaFoldDB" id="A0A9X8QY14"/>
<dbReference type="Proteomes" id="UP000184388">
    <property type="component" value="Unassembled WGS sequence"/>
</dbReference>
<dbReference type="Pfam" id="PF13551">
    <property type="entry name" value="HTH_29"/>
    <property type="match status" value="1"/>
</dbReference>
<accession>A0A9X8QY14</accession>
<name>A0A9X8QY14_9ACTN</name>
<protein>
    <submittedName>
        <fullName evidence="1">Winged helix-turn helix</fullName>
    </submittedName>
</protein>
<dbReference type="EMBL" id="FRBK01000016">
    <property type="protein sequence ID" value="SHM95434.1"/>
    <property type="molecule type" value="Genomic_DNA"/>
</dbReference>
<organism evidence="1 2">
    <name type="scientific">Streptomyces yunnanensis</name>
    <dbReference type="NCBI Taxonomy" id="156453"/>
    <lineage>
        <taxon>Bacteria</taxon>
        <taxon>Bacillati</taxon>
        <taxon>Actinomycetota</taxon>
        <taxon>Actinomycetes</taxon>
        <taxon>Kitasatosporales</taxon>
        <taxon>Streptomycetaceae</taxon>
        <taxon>Streptomyces</taxon>
    </lineage>
</organism>
<sequence length="63" mass="6893">MLLSAQGIDVAKIAEMAFTSEDRARDVIHDFNADGFEALDPKYKGGRPKTLTLPSADRQVQAD</sequence>
<reference evidence="2" key="1">
    <citation type="submission" date="2016-11" db="EMBL/GenBank/DDBJ databases">
        <authorList>
            <person name="Jaros S."/>
            <person name="Januszkiewicz K."/>
            <person name="Wedrychowicz H."/>
        </authorList>
    </citation>
    <scope>NUCLEOTIDE SEQUENCE [LARGE SCALE GENOMIC DNA]</scope>
    <source>
        <strain evidence="2">CGMCC 4.3555</strain>
    </source>
</reference>